<gene>
    <name evidence="2" type="ORF">GCM10017667_00660</name>
</gene>
<dbReference type="CDD" id="cd05399">
    <property type="entry name" value="NT_Rel-Spo_like"/>
    <property type="match status" value="1"/>
</dbReference>
<dbReference type="SMART" id="SM00954">
    <property type="entry name" value="RelA_SpoT"/>
    <property type="match status" value="1"/>
</dbReference>
<evidence type="ECO:0000313" key="3">
    <source>
        <dbReference type="Proteomes" id="UP000632849"/>
    </source>
</evidence>
<dbReference type="AlphaFoldDB" id="A0A919BBH8"/>
<accession>A0A919BBH8</accession>
<protein>
    <recommendedName>
        <fullName evidence="1">RelA/SpoT domain-containing protein</fullName>
    </recommendedName>
</protein>
<evidence type="ECO:0000259" key="1">
    <source>
        <dbReference type="SMART" id="SM00954"/>
    </source>
</evidence>
<name>A0A919BBH8_STRFL</name>
<dbReference type="InterPro" id="IPR007685">
    <property type="entry name" value="RelA_SpoT"/>
</dbReference>
<comment type="caution">
    <text evidence="2">The sequence shown here is derived from an EMBL/GenBank/DDBJ whole genome shotgun (WGS) entry which is preliminary data.</text>
</comment>
<dbReference type="Gene3D" id="3.30.460.10">
    <property type="entry name" value="Beta Polymerase, domain 2"/>
    <property type="match status" value="1"/>
</dbReference>
<proteinExistence type="predicted"/>
<feature type="domain" description="RelA/SpoT" evidence="1">
    <location>
        <begin position="45"/>
        <end position="166"/>
    </location>
</feature>
<keyword evidence="3" id="KW-1185">Reference proteome</keyword>
<dbReference type="RefSeq" id="WP_190040432.1">
    <property type="nucleotide sequence ID" value="NZ_BNBE01000001.1"/>
</dbReference>
<reference evidence="2" key="1">
    <citation type="journal article" date="2014" name="Int. J. Syst. Evol. Microbiol.">
        <title>Complete genome sequence of Corynebacterium casei LMG S-19264T (=DSM 44701T), isolated from a smear-ripened cheese.</title>
        <authorList>
            <consortium name="US DOE Joint Genome Institute (JGI-PGF)"/>
            <person name="Walter F."/>
            <person name="Albersmeier A."/>
            <person name="Kalinowski J."/>
            <person name="Ruckert C."/>
        </authorList>
    </citation>
    <scope>NUCLEOTIDE SEQUENCE</scope>
    <source>
        <strain evidence="2">JCM 4122</strain>
    </source>
</reference>
<reference evidence="2" key="2">
    <citation type="submission" date="2020-09" db="EMBL/GenBank/DDBJ databases">
        <authorList>
            <person name="Sun Q."/>
            <person name="Ohkuma M."/>
        </authorList>
    </citation>
    <scope>NUCLEOTIDE SEQUENCE</scope>
    <source>
        <strain evidence="2">JCM 4122</strain>
    </source>
</reference>
<dbReference type="Proteomes" id="UP000632849">
    <property type="component" value="Unassembled WGS sequence"/>
</dbReference>
<dbReference type="EMBL" id="BNBE01000001">
    <property type="protein sequence ID" value="GHF77243.1"/>
    <property type="molecule type" value="Genomic_DNA"/>
</dbReference>
<dbReference type="GO" id="GO:0015969">
    <property type="term" value="P:guanosine tetraphosphate metabolic process"/>
    <property type="evidence" value="ECO:0007669"/>
    <property type="project" value="InterPro"/>
</dbReference>
<organism evidence="2 3">
    <name type="scientific">Streptomyces filamentosus</name>
    <name type="common">Streptomyces roseosporus</name>
    <dbReference type="NCBI Taxonomy" id="67294"/>
    <lineage>
        <taxon>Bacteria</taxon>
        <taxon>Bacillati</taxon>
        <taxon>Actinomycetota</taxon>
        <taxon>Actinomycetes</taxon>
        <taxon>Kitasatosporales</taxon>
        <taxon>Streptomycetaceae</taxon>
        <taxon>Streptomyces</taxon>
    </lineage>
</organism>
<dbReference type="SUPFAM" id="SSF81301">
    <property type="entry name" value="Nucleotidyltransferase"/>
    <property type="match status" value="1"/>
</dbReference>
<evidence type="ECO:0000313" key="2">
    <source>
        <dbReference type="EMBL" id="GHF77243.1"/>
    </source>
</evidence>
<sequence>MPLTADEAFQRYQQELPRIEEAAEATKKHLIHCTTRKGINCEVTARAKEVSSFKTKIYRKRYTDPWKQITDKAGLRVVVPHRGLLDPVLEAIKGCLDIVRVEDARKDPGYVDHLRYPRLHVQAIMVGGLADPDGVPYECEIQLRTEAVDLWSRMSHRLLYKPGVEPPADVSRSLYRLIALVELFDLEVERGVEALTQHPDLAHGNRLLSMAEQRYRTFTDHPYSRDLSRDTIDVLSQTIDDDTTYGEQLLEFTEVFRERIERAYADYGPTSAHFLKHGRYLLASQPESLIIFERLHRARFRLKSAWQKSELPETMLSDMAQIWGTGL</sequence>
<dbReference type="InterPro" id="IPR043519">
    <property type="entry name" value="NT_sf"/>
</dbReference>
<dbReference type="Pfam" id="PF04607">
    <property type="entry name" value="RelA_SpoT"/>
    <property type="match status" value="1"/>
</dbReference>